<evidence type="ECO:0000256" key="1">
    <source>
        <dbReference type="ARBA" id="ARBA00009023"/>
    </source>
</evidence>
<evidence type="ECO:0000256" key="2">
    <source>
        <dbReference type="ARBA" id="ARBA00022448"/>
    </source>
</evidence>
<keyword evidence="6" id="KW-1185">Reference proteome</keyword>
<protein>
    <recommendedName>
        <fullName evidence="7">TRAP-type C4-dicarboxylate transport system, substrate-binding protein</fullName>
    </recommendedName>
</protein>
<evidence type="ECO:0000313" key="5">
    <source>
        <dbReference type="EMBL" id="GAA4384584.1"/>
    </source>
</evidence>
<evidence type="ECO:0000256" key="4">
    <source>
        <dbReference type="SAM" id="SignalP"/>
    </source>
</evidence>
<evidence type="ECO:0000313" key="6">
    <source>
        <dbReference type="Proteomes" id="UP001500642"/>
    </source>
</evidence>
<reference evidence="6" key="1">
    <citation type="journal article" date="2019" name="Int. J. Syst. Evol. Microbiol.">
        <title>The Global Catalogue of Microorganisms (GCM) 10K type strain sequencing project: providing services to taxonomists for standard genome sequencing and annotation.</title>
        <authorList>
            <consortium name="The Broad Institute Genomics Platform"/>
            <consortium name="The Broad Institute Genome Sequencing Center for Infectious Disease"/>
            <person name="Wu L."/>
            <person name="Ma J."/>
        </authorList>
    </citation>
    <scope>NUCLEOTIDE SEQUENCE [LARGE SCALE GENOMIC DNA]</scope>
    <source>
        <strain evidence="6">JCM 17808</strain>
    </source>
</reference>
<sequence length="446" mass="47507">MNRLRTMFTRTGRGSVAATSTSARTCRAVPALAAGAALALLSGCAGSAGGGGGGGGQGGGEGFEYGASQEEINAAIADLDPVTLTYQPGASSQESETAASALRFKEYVEERSDGKITLEIVWGQAIASYTELEDALVDGRVDLAFHAAIYFPEEFPTIDAFSKITQYSTPAPLTGEAISTAMMAELGWNTSEHLESFKEKGLTPLSPLMNSGDYWTACRDTGSSLDDWNGRQMRIAGTAHTAIAEALQASPVSMEYGETFEALQRGTVDCTFVQPQVAGSTGLLEVAPHVSTFADSRMTGSATAAHVAGSSFENLPLAYQQILFDGEVDHFHGIIQSTLDAQRQAVIDATEAGGEFTDMDPEAEKVMSDVQEQLVDDLIAEGRLPEDIREQMEASAEKWTGVVEELGYTDDGELTDFDDWYEPNGVDFRPLGERVFTEAAAAHRPS</sequence>
<name>A0ABP8J3Z2_9MICO</name>
<dbReference type="Gene3D" id="3.40.190.170">
    <property type="entry name" value="Bacterial extracellular solute-binding protein, family 7"/>
    <property type="match status" value="1"/>
</dbReference>
<accession>A0ABP8J3Z2</accession>
<evidence type="ECO:0008006" key="7">
    <source>
        <dbReference type="Google" id="ProtNLM"/>
    </source>
</evidence>
<keyword evidence="3 4" id="KW-0732">Signal</keyword>
<comment type="similarity">
    <text evidence="1">Belongs to the bacterial solute-binding protein 7 family.</text>
</comment>
<dbReference type="Pfam" id="PF03480">
    <property type="entry name" value="DctP"/>
    <property type="match status" value="1"/>
</dbReference>
<keyword evidence="2" id="KW-0813">Transport</keyword>
<feature type="chain" id="PRO_5046022042" description="TRAP-type C4-dicarboxylate transport system, substrate-binding protein" evidence="4">
    <location>
        <begin position="48"/>
        <end position="446"/>
    </location>
</feature>
<dbReference type="NCBIfam" id="NF037995">
    <property type="entry name" value="TRAP_S1"/>
    <property type="match status" value="1"/>
</dbReference>
<dbReference type="InterPro" id="IPR038404">
    <property type="entry name" value="TRAP_DctP_sf"/>
</dbReference>
<evidence type="ECO:0000256" key="3">
    <source>
        <dbReference type="ARBA" id="ARBA00022729"/>
    </source>
</evidence>
<dbReference type="EMBL" id="BAABGL010000002">
    <property type="protein sequence ID" value="GAA4384584.1"/>
    <property type="molecule type" value="Genomic_DNA"/>
</dbReference>
<dbReference type="InterPro" id="IPR018389">
    <property type="entry name" value="DctP_fam"/>
</dbReference>
<organism evidence="5 6">
    <name type="scientific">Brevibacterium pityocampae</name>
    <dbReference type="NCBI Taxonomy" id="506594"/>
    <lineage>
        <taxon>Bacteria</taxon>
        <taxon>Bacillati</taxon>
        <taxon>Actinomycetota</taxon>
        <taxon>Actinomycetes</taxon>
        <taxon>Micrococcales</taxon>
        <taxon>Brevibacteriaceae</taxon>
        <taxon>Brevibacterium</taxon>
    </lineage>
</organism>
<gene>
    <name evidence="5" type="ORF">GCM10023167_05520</name>
</gene>
<feature type="signal peptide" evidence="4">
    <location>
        <begin position="1"/>
        <end position="47"/>
    </location>
</feature>
<dbReference type="PANTHER" id="PTHR33376">
    <property type="match status" value="1"/>
</dbReference>
<proteinExistence type="inferred from homology"/>
<dbReference type="Proteomes" id="UP001500642">
    <property type="component" value="Unassembled WGS sequence"/>
</dbReference>
<dbReference type="PANTHER" id="PTHR33376:SF7">
    <property type="entry name" value="C4-DICARBOXYLATE-BINDING PROTEIN DCTB"/>
    <property type="match status" value="1"/>
</dbReference>
<comment type="caution">
    <text evidence="5">The sequence shown here is derived from an EMBL/GenBank/DDBJ whole genome shotgun (WGS) entry which is preliminary data.</text>
</comment>